<sequence length="90" mass="10335">MNSFKYAFNETKSLQIIISLFKREKYIQFDYKDNGPGKKPSNKLGFGTTMIENLIQDLPEGCCSNYGLEWKIRFVSKITIQPSESDSSEP</sequence>
<name>A0AAJ1IEN7_9SPIO</name>
<dbReference type="AlphaFoldDB" id="A0AAJ1IEN7"/>
<dbReference type="Proteomes" id="UP001221217">
    <property type="component" value="Unassembled WGS sequence"/>
</dbReference>
<protein>
    <recommendedName>
        <fullName evidence="3">Histidine kinase/HSP90-like ATPase domain-containing protein</fullName>
    </recommendedName>
</protein>
<dbReference type="Gene3D" id="3.30.565.10">
    <property type="entry name" value="Histidine kinase-like ATPase, C-terminal domain"/>
    <property type="match status" value="1"/>
</dbReference>
<accession>A0AAJ1IEN7</accession>
<gene>
    <name evidence="1" type="ORF">PQJ61_08360</name>
</gene>
<reference evidence="1 2" key="1">
    <citation type="submission" date="2022-12" db="EMBL/GenBank/DDBJ databases">
        <title>Metagenome assembled genome from gulf of manar.</title>
        <authorList>
            <person name="Kohli P."/>
            <person name="Pk S."/>
            <person name="Venkata Ramana C."/>
            <person name="Sasikala C."/>
        </authorList>
    </citation>
    <scope>NUCLEOTIDE SEQUENCE [LARGE SCALE GENOMIC DNA]</scope>
    <source>
        <strain evidence="1">JB008</strain>
    </source>
</reference>
<dbReference type="EMBL" id="JAQQAL010000017">
    <property type="protein sequence ID" value="MDC7226764.1"/>
    <property type="molecule type" value="Genomic_DNA"/>
</dbReference>
<dbReference type="SUPFAM" id="SSF55874">
    <property type="entry name" value="ATPase domain of HSP90 chaperone/DNA topoisomerase II/histidine kinase"/>
    <property type="match status" value="1"/>
</dbReference>
<evidence type="ECO:0008006" key="3">
    <source>
        <dbReference type="Google" id="ProtNLM"/>
    </source>
</evidence>
<dbReference type="InterPro" id="IPR036890">
    <property type="entry name" value="HATPase_C_sf"/>
</dbReference>
<comment type="caution">
    <text evidence="1">The sequence shown here is derived from an EMBL/GenBank/DDBJ whole genome shotgun (WGS) entry which is preliminary data.</text>
</comment>
<evidence type="ECO:0000313" key="2">
    <source>
        <dbReference type="Proteomes" id="UP001221217"/>
    </source>
</evidence>
<organism evidence="1 2">
    <name type="scientific">Candidatus Thalassospirochaeta sargassi</name>
    <dbReference type="NCBI Taxonomy" id="3119039"/>
    <lineage>
        <taxon>Bacteria</taxon>
        <taxon>Pseudomonadati</taxon>
        <taxon>Spirochaetota</taxon>
        <taxon>Spirochaetia</taxon>
        <taxon>Spirochaetales</taxon>
        <taxon>Spirochaetaceae</taxon>
        <taxon>Candidatus Thalassospirochaeta</taxon>
    </lineage>
</organism>
<proteinExistence type="predicted"/>
<evidence type="ECO:0000313" key="1">
    <source>
        <dbReference type="EMBL" id="MDC7226764.1"/>
    </source>
</evidence>